<dbReference type="AlphaFoldDB" id="A0AB39PDX0"/>
<dbReference type="Pfam" id="PF04149">
    <property type="entry name" value="DUF397"/>
    <property type="match status" value="1"/>
</dbReference>
<organism evidence="3">
    <name type="scientific">Streptomyces sp. R21</name>
    <dbReference type="NCBI Taxonomy" id="3238627"/>
    <lineage>
        <taxon>Bacteria</taxon>
        <taxon>Bacillati</taxon>
        <taxon>Actinomycetota</taxon>
        <taxon>Actinomycetes</taxon>
        <taxon>Kitasatosporales</taxon>
        <taxon>Streptomycetaceae</taxon>
        <taxon>Streptomyces</taxon>
    </lineage>
</organism>
<dbReference type="InterPro" id="IPR007278">
    <property type="entry name" value="DUF397"/>
</dbReference>
<evidence type="ECO:0000313" key="3">
    <source>
        <dbReference type="EMBL" id="XDQ27233.1"/>
    </source>
</evidence>
<feature type="compositionally biased region" description="Polar residues" evidence="1">
    <location>
        <begin position="1"/>
        <end position="19"/>
    </location>
</feature>
<protein>
    <submittedName>
        <fullName evidence="3">DUF397 domain-containing protein</fullName>
    </submittedName>
</protein>
<gene>
    <name evidence="3" type="ORF">AB5J56_22070</name>
</gene>
<feature type="domain" description="DUF397" evidence="2">
    <location>
        <begin position="10"/>
        <end position="61"/>
    </location>
</feature>
<proteinExistence type="predicted"/>
<dbReference type="RefSeq" id="WP_369234488.1">
    <property type="nucleotide sequence ID" value="NZ_CP163435.1"/>
</dbReference>
<evidence type="ECO:0000256" key="1">
    <source>
        <dbReference type="SAM" id="MobiDB-lite"/>
    </source>
</evidence>
<dbReference type="EMBL" id="CP163435">
    <property type="protein sequence ID" value="XDQ27233.1"/>
    <property type="molecule type" value="Genomic_DNA"/>
</dbReference>
<sequence length="62" mass="6445">METSQQLTAATWRKSSYSGTSGGECVEVAPLTPHIAIRDSKNPEGGAFTVTPAAFATFVASL</sequence>
<feature type="region of interest" description="Disordered" evidence="1">
    <location>
        <begin position="1"/>
        <end position="23"/>
    </location>
</feature>
<accession>A0AB39PDX0</accession>
<evidence type="ECO:0000259" key="2">
    <source>
        <dbReference type="Pfam" id="PF04149"/>
    </source>
</evidence>
<reference evidence="3" key="1">
    <citation type="submission" date="2024-07" db="EMBL/GenBank/DDBJ databases">
        <authorList>
            <person name="Yu S.T."/>
        </authorList>
    </citation>
    <scope>NUCLEOTIDE SEQUENCE</scope>
    <source>
        <strain evidence="3">R21</strain>
    </source>
</reference>
<name>A0AB39PDX0_9ACTN</name>